<keyword evidence="3" id="KW-1185">Reference proteome</keyword>
<organism evidence="2 3">
    <name type="scientific">Goodea atripinnis</name>
    <dbReference type="NCBI Taxonomy" id="208336"/>
    <lineage>
        <taxon>Eukaryota</taxon>
        <taxon>Metazoa</taxon>
        <taxon>Chordata</taxon>
        <taxon>Craniata</taxon>
        <taxon>Vertebrata</taxon>
        <taxon>Euteleostomi</taxon>
        <taxon>Actinopterygii</taxon>
        <taxon>Neopterygii</taxon>
        <taxon>Teleostei</taxon>
        <taxon>Neoteleostei</taxon>
        <taxon>Acanthomorphata</taxon>
        <taxon>Ovalentaria</taxon>
        <taxon>Atherinomorphae</taxon>
        <taxon>Cyprinodontiformes</taxon>
        <taxon>Goodeidae</taxon>
        <taxon>Goodea</taxon>
    </lineage>
</organism>
<gene>
    <name evidence="2" type="ORF">GOODEAATRI_004225</name>
</gene>
<dbReference type="EMBL" id="JAHRIO010060146">
    <property type="protein sequence ID" value="MEQ2177503.1"/>
    <property type="molecule type" value="Genomic_DNA"/>
</dbReference>
<accession>A0ABV0P1J3</accession>
<evidence type="ECO:0000313" key="3">
    <source>
        <dbReference type="Proteomes" id="UP001476798"/>
    </source>
</evidence>
<reference evidence="2 3" key="1">
    <citation type="submission" date="2021-06" db="EMBL/GenBank/DDBJ databases">
        <authorList>
            <person name="Palmer J.M."/>
        </authorList>
    </citation>
    <scope>NUCLEOTIDE SEQUENCE [LARGE SCALE GENOMIC DNA]</scope>
    <source>
        <strain evidence="2 3">GA_2019</strain>
        <tissue evidence="2">Muscle</tissue>
    </source>
</reference>
<name>A0ABV0P1J3_9TELE</name>
<dbReference type="Proteomes" id="UP001476798">
    <property type="component" value="Unassembled WGS sequence"/>
</dbReference>
<comment type="caution">
    <text evidence="2">The sequence shown here is derived from an EMBL/GenBank/DDBJ whole genome shotgun (WGS) entry which is preliminary data.</text>
</comment>
<proteinExistence type="predicted"/>
<evidence type="ECO:0000256" key="1">
    <source>
        <dbReference type="SAM" id="MobiDB-lite"/>
    </source>
</evidence>
<feature type="region of interest" description="Disordered" evidence="1">
    <location>
        <begin position="105"/>
        <end position="125"/>
    </location>
</feature>
<protein>
    <submittedName>
        <fullName evidence="2">Uncharacterized protein</fullName>
    </submittedName>
</protein>
<feature type="compositionally biased region" description="Pro residues" evidence="1">
    <location>
        <begin position="105"/>
        <end position="119"/>
    </location>
</feature>
<sequence>MDPLCPTRLFPCLFRGFPTHWAAGSFPHHDESLHQSFCFSDTSAHCHTNAALIGTISGLLTDFRVKMSSDGIGLQQHFGPRSGTVALLLVLPLNSSDAHLVTHSGPPPHRFNPPTPPSLPSMQQPAADLYSPSLSTLVCVTYSKCKLG</sequence>
<evidence type="ECO:0000313" key="2">
    <source>
        <dbReference type="EMBL" id="MEQ2177503.1"/>
    </source>
</evidence>